<gene>
    <name evidence="2" type="ORF">LAB08_R37190</name>
</gene>
<dbReference type="InterPro" id="IPR011008">
    <property type="entry name" value="Dimeric_a/b-barrel"/>
</dbReference>
<evidence type="ECO:0000259" key="1">
    <source>
        <dbReference type="Pfam" id="PF07045"/>
    </source>
</evidence>
<protein>
    <submittedName>
        <fullName evidence="2">DUF1330 domain-containing protein</fullName>
    </submittedName>
</protein>
<organism evidence="2 3">
    <name type="scientific">Pseudomonas izuensis</name>
    <dbReference type="NCBI Taxonomy" id="2684212"/>
    <lineage>
        <taxon>Bacteria</taxon>
        <taxon>Pseudomonadati</taxon>
        <taxon>Pseudomonadota</taxon>
        <taxon>Gammaproteobacteria</taxon>
        <taxon>Pseudomonadales</taxon>
        <taxon>Pseudomonadaceae</taxon>
        <taxon>Pseudomonas</taxon>
    </lineage>
</organism>
<evidence type="ECO:0000313" key="2">
    <source>
        <dbReference type="EMBL" id="BCX69077.1"/>
    </source>
</evidence>
<dbReference type="PANTHER" id="PTHR41521:SF4">
    <property type="entry name" value="BLR0684 PROTEIN"/>
    <property type="match status" value="1"/>
</dbReference>
<dbReference type="Proteomes" id="UP000218595">
    <property type="component" value="Chromosome"/>
</dbReference>
<dbReference type="Pfam" id="PF07045">
    <property type="entry name" value="DUF1330"/>
    <property type="match status" value="1"/>
</dbReference>
<dbReference type="InterPro" id="IPR010753">
    <property type="entry name" value="DUF1330"/>
</dbReference>
<keyword evidence="3" id="KW-1185">Reference proteome</keyword>
<reference evidence="2 3" key="1">
    <citation type="submission" date="2016-04" db="EMBL/GenBank/DDBJ databases">
        <title>Complete genome sequence of Pseudomonas sp. LAB-08 isolated from TCE contaminated aquifer soil.</title>
        <authorList>
            <person name="Dohra H."/>
            <person name="Suzuki K."/>
            <person name="Fatma A."/>
            <person name="Inuzuka Y."/>
            <person name="Honjo M."/>
            <person name="Tashiro Y."/>
            <person name="Futamata H."/>
        </authorList>
    </citation>
    <scope>NUCLEOTIDE SEQUENCE [LARGE SCALE GENOMIC DNA]</scope>
    <source>
        <strain evidence="2 3">LAB-08</strain>
    </source>
</reference>
<dbReference type="EMBL" id="AP017423">
    <property type="protein sequence ID" value="BCX69077.1"/>
    <property type="molecule type" value="Genomic_DNA"/>
</dbReference>
<accession>A0ABM7RX36</accession>
<dbReference type="SUPFAM" id="SSF54909">
    <property type="entry name" value="Dimeric alpha+beta barrel"/>
    <property type="match status" value="1"/>
</dbReference>
<evidence type="ECO:0000313" key="3">
    <source>
        <dbReference type="Proteomes" id="UP000218595"/>
    </source>
</evidence>
<dbReference type="Gene3D" id="3.30.70.100">
    <property type="match status" value="1"/>
</dbReference>
<sequence length="98" mass="10833">MKAYWIAHVDVTDPDQYSQYTQRAPAAFALYGGRMLARGGRSEALEGGPAAQRNVVIEFDSYEQALACYRSPEYQEAKRHREGAGRAEIVIVEGVAPV</sequence>
<feature type="domain" description="DUF1330" evidence="1">
    <location>
        <begin position="2"/>
        <end position="95"/>
    </location>
</feature>
<dbReference type="RefSeq" id="WP_096510319.1">
    <property type="nucleotide sequence ID" value="NZ_AP017423.2"/>
</dbReference>
<dbReference type="PANTHER" id="PTHR41521">
    <property type="match status" value="1"/>
</dbReference>
<proteinExistence type="predicted"/>
<name>A0ABM7RX36_9PSED</name>